<dbReference type="Gene3D" id="1.10.10.10">
    <property type="entry name" value="Winged helix-like DNA-binding domain superfamily/Winged helix DNA-binding domain"/>
    <property type="match status" value="1"/>
</dbReference>
<gene>
    <name evidence="2" type="ORF">BARAN1_0818</name>
</gene>
<comment type="similarity">
    <text evidence="1">Belongs to the UPF0251 family.</text>
</comment>
<sequence length="94" mass="10148">MGVPLRGLEMVNLFLDEFEALRLCDLLGLDQDEAGKKMGVSRATVQRLLTAGRAKVADALVHGKGIVFTGGDHIRMPPGRHRWGGRRGEGTIGP</sequence>
<dbReference type="InterPro" id="IPR036388">
    <property type="entry name" value="WH-like_DNA-bd_sf"/>
</dbReference>
<dbReference type="InterPro" id="IPR013324">
    <property type="entry name" value="RNA_pol_sigma_r3/r4-like"/>
</dbReference>
<dbReference type="EMBL" id="LS483254">
    <property type="protein sequence ID" value="SQD92842.1"/>
    <property type="molecule type" value="Genomic_DNA"/>
</dbReference>
<dbReference type="SUPFAM" id="SSF88659">
    <property type="entry name" value="Sigma3 and sigma4 domains of RNA polymerase sigma factors"/>
    <property type="match status" value="1"/>
</dbReference>
<dbReference type="PANTHER" id="PTHR37478:SF2">
    <property type="entry name" value="UPF0251 PROTEIN TK0562"/>
    <property type="match status" value="1"/>
</dbReference>
<dbReference type="Pfam" id="PF02001">
    <property type="entry name" value="DUF134"/>
    <property type="match status" value="1"/>
</dbReference>
<protein>
    <submittedName>
        <fullName evidence="2">Uncharacterized protein</fullName>
    </submittedName>
</protein>
<dbReference type="PANTHER" id="PTHR37478">
    <property type="match status" value="1"/>
</dbReference>
<reference evidence="3" key="1">
    <citation type="submission" date="2018-05" db="EMBL/GenBank/DDBJ databases">
        <authorList>
            <person name="Hao L."/>
        </authorList>
    </citation>
    <scope>NUCLEOTIDE SEQUENCE [LARGE SCALE GENOMIC DNA]</scope>
</reference>
<dbReference type="InterPro" id="IPR002852">
    <property type="entry name" value="UPF0251"/>
</dbReference>
<name>A0A2X3KKC3_9BACT</name>
<dbReference type="Proteomes" id="UP000249818">
    <property type="component" value="Chromosome BARAN1"/>
</dbReference>
<accession>A0A2X3KKC3</accession>
<evidence type="ECO:0000256" key="1">
    <source>
        <dbReference type="ARBA" id="ARBA00009350"/>
    </source>
</evidence>
<dbReference type="KEGG" id="bana:BARAN1_0818"/>
<evidence type="ECO:0000313" key="2">
    <source>
        <dbReference type="EMBL" id="SQD92842.1"/>
    </source>
</evidence>
<evidence type="ECO:0000313" key="3">
    <source>
        <dbReference type="Proteomes" id="UP000249818"/>
    </source>
</evidence>
<dbReference type="AlphaFoldDB" id="A0A2X3KKC3"/>
<keyword evidence="3" id="KW-1185">Reference proteome</keyword>
<organism evidence="2 3">
    <name type="scientific">Candidatus Bipolaricaulis anaerobius</name>
    <dbReference type="NCBI Taxonomy" id="2026885"/>
    <lineage>
        <taxon>Bacteria</taxon>
        <taxon>Candidatus Bipolaricaulota</taxon>
        <taxon>Candidatus Bipolaricaulia</taxon>
        <taxon>Candidatus Bipolaricaulales</taxon>
        <taxon>Candidatus Bipolaricaulaceae</taxon>
        <taxon>Candidatus Bipolaricaulis</taxon>
    </lineage>
</organism>
<proteinExistence type="inferred from homology"/>